<dbReference type="PANTHER" id="PTHR30269:SF37">
    <property type="entry name" value="MEMBRANE TRANSPORTER PROTEIN"/>
    <property type="match status" value="1"/>
</dbReference>
<evidence type="ECO:0000256" key="5">
    <source>
        <dbReference type="ARBA" id="ARBA00022692"/>
    </source>
</evidence>
<comment type="similarity">
    <text evidence="2 8">Belongs to the 4-toluene sulfonate uptake permease (TSUP) (TC 2.A.102) family.</text>
</comment>
<evidence type="ECO:0000256" key="3">
    <source>
        <dbReference type="ARBA" id="ARBA00022448"/>
    </source>
</evidence>
<evidence type="ECO:0000256" key="1">
    <source>
        <dbReference type="ARBA" id="ARBA00004651"/>
    </source>
</evidence>
<dbReference type="Pfam" id="PF01925">
    <property type="entry name" value="TauE"/>
    <property type="match status" value="1"/>
</dbReference>
<keyword evidence="5 8" id="KW-0812">Transmembrane</keyword>
<evidence type="ECO:0000313" key="9">
    <source>
        <dbReference type="EMBL" id="GAC16498.1"/>
    </source>
</evidence>
<dbReference type="EMBL" id="BAEN01000076">
    <property type="protein sequence ID" value="GAC16498.1"/>
    <property type="molecule type" value="Genomic_DNA"/>
</dbReference>
<keyword evidence="6 8" id="KW-1133">Transmembrane helix</keyword>
<feature type="transmembrane region" description="Helical" evidence="8">
    <location>
        <begin position="6"/>
        <end position="28"/>
    </location>
</feature>
<gene>
    <name evidence="9" type="ORF">GLIP_3887</name>
</gene>
<accession>K6YIR0</accession>
<keyword evidence="10" id="KW-1185">Reference proteome</keyword>
<dbReference type="STRING" id="1127673.GLIP_3887"/>
<name>K6YIR0_9ALTE</name>
<comment type="caution">
    <text evidence="9">The sequence shown here is derived from an EMBL/GenBank/DDBJ whole genome shotgun (WGS) entry which is preliminary data.</text>
</comment>
<evidence type="ECO:0000256" key="6">
    <source>
        <dbReference type="ARBA" id="ARBA00022989"/>
    </source>
</evidence>
<dbReference type="GO" id="GO:0005886">
    <property type="term" value="C:plasma membrane"/>
    <property type="evidence" value="ECO:0007669"/>
    <property type="project" value="UniProtKB-SubCell"/>
</dbReference>
<dbReference type="eggNOG" id="COG0730">
    <property type="taxonomic scope" value="Bacteria"/>
</dbReference>
<keyword evidence="3" id="KW-0813">Transport</keyword>
<dbReference type="InterPro" id="IPR002781">
    <property type="entry name" value="TM_pro_TauE-like"/>
</dbReference>
<dbReference type="OrthoDB" id="5472127at2"/>
<comment type="subcellular location">
    <subcellularLocation>
        <location evidence="1 8">Cell membrane</location>
        <topology evidence="1 8">Multi-pass membrane protein</topology>
    </subcellularLocation>
</comment>
<feature type="transmembrane region" description="Helical" evidence="8">
    <location>
        <begin position="121"/>
        <end position="146"/>
    </location>
</feature>
<dbReference type="RefSeq" id="WP_008846300.1">
    <property type="nucleotide sequence ID" value="NZ_BAEN01000076.1"/>
</dbReference>
<sequence length="235" mass="25537">MSEWVLIYLVLIAGACLQSVIGFGLGLLCAPVLFLLMPELVPGPMILNALLITSLLTIKHRADINIKQTGYSILGGTIGVLIAGSIMMYIDSYQYQLFFGASILFAVALSLIGYTPRVSALSNFVAAVVSGFMGTTTSAGGAPMGLLYQSEERKRIKANISIFFVYINLFGILVLWLTGSANETDFKLFVQCIPAVILGWFFGFLLNSKVNEKLIRHLILSLAMLSGIMLIFSHP</sequence>
<organism evidence="9 10">
    <name type="scientific">Aliiglaciecola lipolytica E3</name>
    <dbReference type="NCBI Taxonomy" id="1127673"/>
    <lineage>
        <taxon>Bacteria</taxon>
        <taxon>Pseudomonadati</taxon>
        <taxon>Pseudomonadota</taxon>
        <taxon>Gammaproteobacteria</taxon>
        <taxon>Alteromonadales</taxon>
        <taxon>Alteromonadaceae</taxon>
        <taxon>Aliiglaciecola</taxon>
    </lineage>
</organism>
<reference evidence="9 10" key="1">
    <citation type="journal article" date="2017" name="Antonie Van Leeuwenhoek">
        <title>Rhizobium rhizosphaerae sp. nov., a novel species isolated from rice rhizosphere.</title>
        <authorList>
            <person name="Zhao J.J."/>
            <person name="Zhang J."/>
            <person name="Zhang R.J."/>
            <person name="Zhang C.W."/>
            <person name="Yin H.Q."/>
            <person name="Zhang X.X."/>
        </authorList>
    </citation>
    <scope>NUCLEOTIDE SEQUENCE [LARGE SCALE GENOMIC DNA]</scope>
    <source>
        <strain evidence="9 10">E3</strain>
    </source>
</reference>
<evidence type="ECO:0000256" key="7">
    <source>
        <dbReference type="ARBA" id="ARBA00023136"/>
    </source>
</evidence>
<feature type="transmembrane region" description="Helical" evidence="8">
    <location>
        <begin position="158"/>
        <end position="176"/>
    </location>
</feature>
<feature type="transmembrane region" description="Helical" evidence="8">
    <location>
        <begin position="188"/>
        <end position="207"/>
    </location>
</feature>
<feature type="transmembrane region" description="Helical" evidence="8">
    <location>
        <begin position="40"/>
        <end position="58"/>
    </location>
</feature>
<feature type="transmembrane region" description="Helical" evidence="8">
    <location>
        <begin position="214"/>
        <end position="232"/>
    </location>
</feature>
<evidence type="ECO:0000256" key="8">
    <source>
        <dbReference type="RuleBase" id="RU363041"/>
    </source>
</evidence>
<dbReference type="PANTHER" id="PTHR30269">
    <property type="entry name" value="TRANSMEMBRANE PROTEIN YFCA"/>
    <property type="match status" value="1"/>
</dbReference>
<dbReference type="AlphaFoldDB" id="K6YIR0"/>
<dbReference type="Proteomes" id="UP000006334">
    <property type="component" value="Unassembled WGS sequence"/>
</dbReference>
<evidence type="ECO:0000256" key="2">
    <source>
        <dbReference type="ARBA" id="ARBA00009142"/>
    </source>
</evidence>
<dbReference type="InterPro" id="IPR052017">
    <property type="entry name" value="TSUP"/>
</dbReference>
<keyword evidence="4 8" id="KW-1003">Cell membrane</keyword>
<feature type="transmembrane region" description="Helical" evidence="8">
    <location>
        <begin position="97"/>
        <end position="115"/>
    </location>
</feature>
<proteinExistence type="inferred from homology"/>
<feature type="transmembrane region" description="Helical" evidence="8">
    <location>
        <begin position="70"/>
        <end position="90"/>
    </location>
</feature>
<evidence type="ECO:0000256" key="4">
    <source>
        <dbReference type="ARBA" id="ARBA00022475"/>
    </source>
</evidence>
<protein>
    <recommendedName>
        <fullName evidence="8">Probable membrane transporter protein</fullName>
    </recommendedName>
</protein>
<keyword evidence="7 8" id="KW-0472">Membrane</keyword>
<evidence type="ECO:0000313" key="10">
    <source>
        <dbReference type="Proteomes" id="UP000006334"/>
    </source>
</evidence>